<dbReference type="AlphaFoldDB" id="A0A7X0HDE4"/>
<dbReference type="Proteomes" id="UP000540423">
    <property type="component" value="Unassembled WGS sequence"/>
</dbReference>
<protein>
    <submittedName>
        <fullName evidence="4">Alkylation response protein AidB-like acyl-CoA dehydrogenase</fullName>
    </submittedName>
</protein>
<sequence>MYAAAVAGALVEITAAGLLADEAAQGNARDCLQVHGGTGFTWEYDVHLHLKRARVRAGRGPTRVRAEEEPAADLLADADRWGGRGPPRRAR</sequence>
<evidence type="ECO:0000313" key="4">
    <source>
        <dbReference type="EMBL" id="MBB6435543.1"/>
    </source>
</evidence>
<feature type="region of interest" description="Disordered" evidence="2">
    <location>
        <begin position="57"/>
        <end position="91"/>
    </location>
</feature>
<evidence type="ECO:0000256" key="1">
    <source>
        <dbReference type="ARBA" id="ARBA00022630"/>
    </source>
</evidence>
<evidence type="ECO:0000256" key="2">
    <source>
        <dbReference type="SAM" id="MobiDB-lite"/>
    </source>
</evidence>
<dbReference type="RefSeq" id="WP_373312562.1">
    <property type="nucleotide sequence ID" value="NZ_BNBN01000007.1"/>
</dbReference>
<feature type="domain" description="Acyl-CoA dehydrogenase/oxidase C-terminal" evidence="3">
    <location>
        <begin position="11"/>
        <end position="56"/>
    </location>
</feature>
<comment type="caution">
    <text evidence="4">The sequence shown here is derived from an EMBL/GenBank/DDBJ whole genome shotgun (WGS) entry which is preliminary data.</text>
</comment>
<dbReference type="EMBL" id="JACHEM010000004">
    <property type="protein sequence ID" value="MBB6435543.1"/>
    <property type="molecule type" value="Genomic_DNA"/>
</dbReference>
<dbReference type="InterPro" id="IPR009075">
    <property type="entry name" value="AcylCo_DH/oxidase_C"/>
</dbReference>
<keyword evidence="5" id="KW-1185">Reference proteome</keyword>
<dbReference type="Gene3D" id="1.20.140.10">
    <property type="entry name" value="Butyryl-CoA Dehydrogenase, subunit A, domain 3"/>
    <property type="match status" value="1"/>
</dbReference>
<evidence type="ECO:0000259" key="3">
    <source>
        <dbReference type="Pfam" id="PF00441"/>
    </source>
</evidence>
<organism evidence="4 5">
    <name type="scientific">Streptomyces candidus</name>
    <dbReference type="NCBI Taxonomy" id="67283"/>
    <lineage>
        <taxon>Bacteria</taxon>
        <taxon>Bacillati</taxon>
        <taxon>Actinomycetota</taxon>
        <taxon>Actinomycetes</taxon>
        <taxon>Kitasatosporales</taxon>
        <taxon>Streptomycetaceae</taxon>
        <taxon>Streptomyces</taxon>
    </lineage>
</organism>
<dbReference type="InterPro" id="IPR036250">
    <property type="entry name" value="AcylCo_DH-like_C"/>
</dbReference>
<accession>A0A7X0HDE4</accession>
<dbReference type="Pfam" id="PF00441">
    <property type="entry name" value="Acyl-CoA_dh_1"/>
    <property type="match status" value="1"/>
</dbReference>
<gene>
    <name evidence="4" type="ORF">HNQ79_002000</name>
</gene>
<dbReference type="GO" id="GO:0016627">
    <property type="term" value="F:oxidoreductase activity, acting on the CH-CH group of donors"/>
    <property type="evidence" value="ECO:0007669"/>
    <property type="project" value="InterPro"/>
</dbReference>
<keyword evidence="1" id="KW-0285">Flavoprotein</keyword>
<evidence type="ECO:0000313" key="5">
    <source>
        <dbReference type="Proteomes" id="UP000540423"/>
    </source>
</evidence>
<proteinExistence type="predicted"/>
<dbReference type="SUPFAM" id="SSF47203">
    <property type="entry name" value="Acyl-CoA dehydrogenase C-terminal domain-like"/>
    <property type="match status" value="1"/>
</dbReference>
<name>A0A7X0HDE4_9ACTN</name>
<reference evidence="4 5" key="1">
    <citation type="submission" date="2020-08" db="EMBL/GenBank/DDBJ databases">
        <title>Genomic Encyclopedia of Type Strains, Phase IV (KMG-IV): sequencing the most valuable type-strain genomes for metagenomic binning, comparative biology and taxonomic classification.</title>
        <authorList>
            <person name="Goeker M."/>
        </authorList>
    </citation>
    <scope>NUCLEOTIDE SEQUENCE [LARGE SCALE GENOMIC DNA]</scope>
    <source>
        <strain evidence="4 5">DSM 40141</strain>
    </source>
</reference>